<accession>A0A835E4K1</accession>
<evidence type="ECO:0000256" key="1">
    <source>
        <dbReference type="SAM" id="SignalP"/>
    </source>
</evidence>
<dbReference type="OrthoDB" id="716494at2759"/>
<sequence length="92" mass="10581">MGRFVHLMATSLLVLVMISSNSPPSQAANIALHLMCSHPCFEPTDRDYCTVEICTSVCRAREYYTNRAYCAKSYFDRQWLCCCPRPMEPKHL</sequence>
<dbReference type="EMBL" id="JACEFO010001352">
    <property type="protein sequence ID" value="KAF8738587.1"/>
    <property type="molecule type" value="Genomic_DNA"/>
</dbReference>
<name>A0A835E4K1_9POAL</name>
<evidence type="ECO:0000313" key="3">
    <source>
        <dbReference type="EMBL" id="KAF8738587.1"/>
    </source>
</evidence>
<comment type="caution">
    <text evidence="2">The sequence shown here is derived from an EMBL/GenBank/DDBJ whole genome shotgun (WGS) entry which is preliminary data.</text>
</comment>
<feature type="signal peptide" evidence="1">
    <location>
        <begin position="1"/>
        <end position="27"/>
    </location>
</feature>
<organism evidence="2 4">
    <name type="scientific">Digitaria exilis</name>
    <dbReference type="NCBI Taxonomy" id="1010633"/>
    <lineage>
        <taxon>Eukaryota</taxon>
        <taxon>Viridiplantae</taxon>
        <taxon>Streptophyta</taxon>
        <taxon>Embryophyta</taxon>
        <taxon>Tracheophyta</taxon>
        <taxon>Spermatophyta</taxon>
        <taxon>Magnoliopsida</taxon>
        <taxon>Liliopsida</taxon>
        <taxon>Poales</taxon>
        <taxon>Poaceae</taxon>
        <taxon>PACMAD clade</taxon>
        <taxon>Panicoideae</taxon>
        <taxon>Panicodae</taxon>
        <taxon>Paniceae</taxon>
        <taxon>Anthephorinae</taxon>
        <taxon>Digitaria</taxon>
    </lineage>
</organism>
<dbReference type="EMBL" id="JACEFO010002324">
    <property type="protein sequence ID" value="KAF8665937.1"/>
    <property type="molecule type" value="Genomic_DNA"/>
</dbReference>
<proteinExistence type="predicted"/>
<keyword evidence="1" id="KW-0732">Signal</keyword>
<evidence type="ECO:0000313" key="4">
    <source>
        <dbReference type="Proteomes" id="UP000636709"/>
    </source>
</evidence>
<evidence type="ECO:0000313" key="2">
    <source>
        <dbReference type="EMBL" id="KAF8665937.1"/>
    </source>
</evidence>
<gene>
    <name evidence="3" type="ORF">HU200_013960</name>
    <name evidence="2" type="ORF">HU200_054022</name>
</gene>
<dbReference type="AlphaFoldDB" id="A0A835E4K1"/>
<dbReference type="Proteomes" id="UP000636709">
    <property type="component" value="Unassembled WGS sequence"/>
</dbReference>
<reference evidence="2" key="1">
    <citation type="submission" date="2020-07" db="EMBL/GenBank/DDBJ databases">
        <title>Genome sequence and genetic diversity analysis of an under-domesticated orphan crop, white fonio (Digitaria exilis).</title>
        <authorList>
            <person name="Bennetzen J.L."/>
            <person name="Chen S."/>
            <person name="Ma X."/>
            <person name="Wang X."/>
            <person name="Yssel A.E.J."/>
            <person name="Chaluvadi S.R."/>
            <person name="Johnson M."/>
            <person name="Gangashetty P."/>
            <person name="Hamidou F."/>
            <person name="Sanogo M.D."/>
            <person name="Zwaenepoel A."/>
            <person name="Wallace J."/>
            <person name="Van De Peer Y."/>
            <person name="Van Deynze A."/>
        </authorList>
    </citation>
    <scope>NUCLEOTIDE SEQUENCE</scope>
    <source>
        <tissue evidence="2">Leaves</tissue>
    </source>
</reference>
<protein>
    <submittedName>
        <fullName evidence="2">Uncharacterized protein</fullName>
    </submittedName>
</protein>
<feature type="chain" id="PRO_5033642806" evidence="1">
    <location>
        <begin position="28"/>
        <end position="92"/>
    </location>
</feature>
<keyword evidence="4" id="KW-1185">Reference proteome</keyword>